<evidence type="ECO:0000313" key="2">
    <source>
        <dbReference type="EnsemblPlants" id="ONIVA12G06520.1"/>
    </source>
</evidence>
<evidence type="ECO:0000256" key="1">
    <source>
        <dbReference type="SAM" id="MobiDB-lite"/>
    </source>
</evidence>
<accession>A0A0E0J8A9</accession>
<organism evidence="2">
    <name type="scientific">Oryza nivara</name>
    <name type="common">Indian wild rice</name>
    <name type="synonym">Oryza sativa f. spontanea</name>
    <dbReference type="NCBI Taxonomy" id="4536"/>
    <lineage>
        <taxon>Eukaryota</taxon>
        <taxon>Viridiplantae</taxon>
        <taxon>Streptophyta</taxon>
        <taxon>Embryophyta</taxon>
        <taxon>Tracheophyta</taxon>
        <taxon>Spermatophyta</taxon>
        <taxon>Magnoliopsida</taxon>
        <taxon>Liliopsida</taxon>
        <taxon>Poales</taxon>
        <taxon>Poaceae</taxon>
        <taxon>BOP clade</taxon>
        <taxon>Oryzoideae</taxon>
        <taxon>Oryzeae</taxon>
        <taxon>Oryzinae</taxon>
        <taxon>Oryza</taxon>
    </lineage>
</organism>
<dbReference type="Proteomes" id="UP000006591">
    <property type="component" value="Chromosome 12"/>
</dbReference>
<keyword evidence="3" id="KW-1185">Reference proteome</keyword>
<dbReference type="Gramene" id="ONIVA12G06520.1">
    <property type="protein sequence ID" value="ONIVA12G06520.1"/>
    <property type="gene ID" value="ONIVA12G06520"/>
</dbReference>
<name>A0A0E0J8A9_ORYNI</name>
<sequence length="117" mass="13519">MSVVSGQPDTSASQPISPRRIWRRTDRGGKHVSQRATDAGPRLGRVSLQAMASLSTSLLLPGSSYRIWQPLSRIWQSEAEWARRGRRWQPGGAEIEERKRRQWRHGDDGCRWARMRR</sequence>
<feature type="region of interest" description="Disordered" evidence="1">
    <location>
        <begin position="1"/>
        <end position="41"/>
    </location>
</feature>
<dbReference type="AlphaFoldDB" id="A0A0E0J8A9"/>
<reference evidence="2" key="2">
    <citation type="submission" date="2018-04" db="EMBL/GenBank/DDBJ databases">
        <title>OnivRS2 (Oryza nivara Reference Sequence Version 2).</title>
        <authorList>
            <person name="Zhang J."/>
            <person name="Kudrna D."/>
            <person name="Lee S."/>
            <person name="Talag J."/>
            <person name="Rajasekar S."/>
            <person name="Welchert J."/>
            <person name="Hsing Y.-I."/>
            <person name="Wing R.A."/>
        </authorList>
    </citation>
    <scope>NUCLEOTIDE SEQUENCE [LARGE SCALE GENOMIC DNA]</scope>
    <source>
        <strain evidence="2">SL10</strain>
    </source>
</reference>
<dbReference type="EnsemblPlants" id="ONIVA12G06520.1">
    <property type="protein sequence ID" value="ONIVA12G06520.1"/>
    <property type="gene ID" value="ONIVA12G06520"/>
</dbReference>
<reference evidence="2" key="1">
    <citation type="submission" date="2015-04" db="UniProtKB">
        <authorList>
            <consortium name="EnsemblPlants"/>
        </authorList>
    </citation>
    <scope>IDENTIFICATION</scope>
    <source>
        <strain evidence="2">SL10</strain>
    </source>
</reference>
<protein>
    <submittedName>
        <fullName evidence="2">Uncharacterized protein</fullName>
    </submittedName>
</protein>
<dbReference type="OMA" id="SRIWQSE"/>
<evidence type="ECO:0000313" key="3">
    <source>
        <dbReference type="Proteomes" id="UP000006591"/>
    </source>
</evidence>
<proteinExistence type="predicted"/>
<feature type="compositionally biased region" description="Polar residues" evidence="1">
    <location>
        <begin position="1"/>
        <end position="16"/>
    </location>
</feature>
<dbReference type="HOGENOM" id="CLU_2088764_0_0_1"/>